<dbReference type="InterPro" id="IPR036641">
    <property type="entry name" value="HPT_dom_sf"/>
</dbReference>
<name>A0A3B1BWA6_9ZZZZ</name>
<sequence>MTKVKFSQRQKDMLQKAQKIIDSEATGYVDQLRNHIQSLKKSIGSGDITQAIQTCHHMQGQAGTFGWPLATEIAGWFKRILIHQQKASIDDKTNEVFLNSLENMVENNLKSHSKDALKLIQNLEAALQK</sequence>
<dbReference type="Gene3D" id="1.20.120.160">
    <property type="entry name" value="HPT domain"/>
    <property type="match status" value="1"/>
</dbReference>
<gene>
    <name evidence="2" type="ORF">MNBD_ALPHA03-2162</name>
</gene>
<evidence type="ECO:0000259" key="1">
    <source>
        <dbReference type="Pfam" id="PF01627"/>
    </source>
</evidence>
<evidence type="ECO:0000313" key="2">
    <source>
        <dbReference type="EMBL" id="VAX08907.1"/>
    </source>
</evidence>
<organism evidence="2">
    <name type="scientific">hydrothermal vent metagenome</name>
    <dbReference type="NCBI Taxonomy" id="652676"/>
    <lineage>
        <taxon>unclassified sequences</taxon>
        <taxon>metagenomes</taxon>
        <taxon>ecological metagenomes</taxon>
    </lineage>
</organism>
<dbReference type="AlphaFoldDB" id="A0A3B1BWA6"/>
<dbReference type="GO" id="GO:0000160">
    <property type="term" value="P:phosphorelay signal transduction system"/>
    <property type="evidence" value="ECO:0007669"/>
    <property type="project" value="InterPro"/>
</dbReference>
<dbReference type="EMBL" id="UOFW01000251">
    <property type="protein sequence ID" value="VAX08907.1"/>
    <property type="molecule type" value="Genomic_DNA"/>
</dbReference>
<dbReference type="SUPFAM" id="SSF47226">
    <property type="entry name" value="Histidine-containing phosphotransfer domain, HPT domain"/>
    <property type="match status" value="1"/>
</dbReference>
<dbReference type="Pfam" id="PF01627">
    <property type="entry name" value="Hpt"/>
    <property type="match status" value="1"/>
</dbReference>
<dbReference type="InterPro" id="IPR008207">
    <property type="entry name" value="Sig_transdc_His_kin_Hpt_dom"/>
</dbReference>
<feature type="domain" description="HPt" evidence="1">
    <location>
        <begin position="28"/>
        <end position="105"/>
    </location>
</feature>
<reference evidence="2" key="1">
    <citation type="submission" date="2018-06" db="EMBL/GenBank/DDBJ databases">
        <authorList>
            <person name="Zhirakovskaya E."/>
        </authorList>
    </citation>
    <scope>NUCLEOTIDE SEQUENCE</scope>
</reference>
<accession>A0A3B1BWA6</accession>
<proteinExistence type="predicted"/>
<protein>
    <recommendedName>
        <fullName evidence="1">HPt domain-containing protein</fullName>
    </recommendedName>
</protein>